<evidence type="ECO:0000313" key="2">
    <source>
        <dbReference type="EMBL" id="KAK6758371.1"/>
    </source>
</evidence>
<sequence length="154" mass="18607">MLRSLFIFFFYHIKVACAALCLVADSKFGHGCVTYNSYAYNTRQYFSSYSPYSYSYSYGRSPYYYARQPYYTYRQSPSYAWQQNQYYYRGYPQQFYSSYYNPYSQPYMTSYNYGYARDHSYSYSGATRDQWGNTYVGNRNNLIWITCRTRYCSG</sequence>
<evidence type="ECO:0000313" key="3">
    <source>
        <dbReference type="Proteomes" id="UP001303046"/>
    </source>
</evidence>
<accession>A0ABR1E8M6</accession>
<proteinExistence type="predicted"/>
<keyword evidence="1" id="KW-0732">Signal</keyword>
<feature type="chain" id="PRO_5045476654" evidence="1">
    <location>
        <begin position="19"/>
        <end position="154"/>
    </location>
</feature>
<feature type="signal peptide" evidence="1">
    <location>
        <begin position="1"/>
        <end position="18"/>
    </location>
</feature>
<keyword evidence="3" id="KW-1185">Reference proteome</keyword>
<protein>
    <submittedName>
        <fullName evidence="2">Uncharacterized protein</fullName>
    </submittedName>
</protein>
<comment type="caution">
    <text evidence="2">The sequence shown here is derived from an EMBL/GenBank/DDBJ whole genome shotgun (WGS) entry which is preliminary data.</text>
</comment>
<organism evidence="2 3">
    <name type="scientific">Necator americanus</name>
    <name type="common">Human hookworm</name>
    <dbReference type="NCBI Taxonomy" id="51031"/>
    <lineage>
        <taxon>Eukaryota</taxon>
        <taxon>Metazoa</taxon>
        <taxon>Ecdysozoa</taxon>
        <taxon>Nematoda</taxon>
        <taxon>Chromadorea</taxon>
        <taxon>Rhabditida</taxon>
        <taxon>Rhabditina</taxon>
        <taxon>Rhabditomorpha</taxon>
        <taxon>Strongyloidea</taxon>
        <taxon>Ancylostomatidae</taxon>
        <taxon>Bunostominae</taxon>
        <taxon>Necator</taxon>
    </lineage>
</organism>
<gene>
    <name evidence="2" type="primary">Necator_chrV.g20700</name>
    <name evidence="2" type="ORF">RB195_015907</name>
</gene>
<dbReference type="Proteomes" id="UP001303046">
    <property type="component" value="Unassembled WGS sequence"/>
</dbReference>
<name>A0ABR1E8M6_NECAM</name>
<dbReference type="EMBL" id="JAVFWL010000005">
    <property type="protein sequence ID" value="KAK6758371.1"/>
    <property type="molecule type" value="Genomic_DNA"/>
</dbReference>
<evidence type="ECO:0000256" key="1">
    <source>
        <dbReference type="SAM" id="SignalP"/>
    </source>
</evidence>
<reference evidence="2 3" key="1">
    <citation type="submission" date="2023-08" db="EMBL/GenBank/DDBJ databases">
        <title>A Necator americanus chromosomal reference genome.</title>
        <authorList>
            <person name="Ilik V."/>
            <person name="Petrzelkova K.J."/>
            <person name="Pardy F."/>
            <person name="Fuh T."/>
            <person name="Niatou-Singa F.S."/>
            <person name="Gouil Q."/>
            <person name="Baker L."/>
            <person name="Ritchie M.E."/>
            <person name="Jex A.R."/>
            <person name="Gazzola D."/>
            <person name="Li H."/>
            <person name="Toshio Fujiwara R."/>
            <person name="Zhan B."/>
            <person name="Aroian R.V."/>
            <person name="Pafco B."/>
            <person name="Schwarz E.M."/>
        </authorList>
    </citation>
    <scope>NUCLEOTIDE SEQUENCE [LARGE SCALE GENOMIC DNA]</scope>
    <source>
        <strain evidence="2 3">Aroian</strain>
        <tissue evidence="2">Whole animal</tissue>
    </source>
</reference>